<evidence type="ECO:0000313" key="1">
    <source>
        <dbReference type="EMBL" id="KAJ3481278.1"/>
    </source>
</evidence>
<accession>A0ACC1QL48</accession>
<comment type="caution">
    <text evidence="1">The sequence shown here is derived from an EMBL/GenBank/DDBJ whole genome shotgun (WGS) entry which is preliminary data.</text>
</comment>
<keyword evidence="2" id="KW-1185">Reference proteome</keyword>
<proteinExistence type="predicted"/>
<organism evidence="1 2">
    <name type="scientific">Lecanicillium saksenae</name>
    <dbReference type="NCBI Taxonomy" id="468837"/>
    <lineage>
        <taxon>Eukaryota</taxon>
        <taxon>Fungi</taxon>
        <taxon>Dikarya</taxon>
        <taxon>Ascomycota</taxon>
        <taxon>Pezizomycotina</taxon>
        <taxon>Sordariomycetes</taxon>
        <taxon>Hypocreomycetidae</taxon>
        <taxon>Hypocreales</taxon>
        <taxon>Cordycipitaceae</taxon>
        <taxon>Lecanicillium</taxon>
    </lineage>
</organism>
<name>A0ACC1QL48_9HYPO</name>
<dbReference type="EMBL" id="JANAKD010001273">
    <property type="protein sequence ID" value="KAJ3481278.1"/>
    <property type="molecule type" value="Genomic_DNA"/>
</dbReference>
<protein>
    <submittedName>
        <fullName evidence="1">Uncharacterized protein</fullName>
    </submittedName>
</protein>
<gene>
    <name evidence="1" type="ORF">NLG97_g7863</name>
</gene>
<dbReference type="Proteomes" id="UP001148737">
    <property type="component" value="Unassembled WGS sequence"/>
</dbReference>
<reference evidence="1" key="1">
    <citation type="submission" date="2022-07" db="EMBL/GenBank/DDBJ databases">
        <title>Genome Sequence of Lecanicillium saksenae.</title>
        <authorList>
            <person name="Buettner E."/>
        </authorList>
    </citation>
    <scope>NUCLEOTIDE SEQUENCE</scope>
    <source>
        <strain evidence="1">VT-O1</strain>
    </source>
</reference>
<sequence length="487" mass="54712">MASDTDMEDKVSQYREDLTAHEMKIYATGFANLPLTDYVGRSTFLTERKMISIPGMQECFYQLAYGTLTTGTVTQTRFDAASSDRGIDGDLESFRVIKMFKVIFVGQMNCLAAAARPRGVRIIEEAAGVFNIKFQLPQFDGSQLTCLQFLPRDKRFINHQAYGIPLEIWRTMPLVMQRAIELGRIHRINEALLVFSFDEGKNLFDRISAETQEPFLSIIKDFFLPIHKKQPTTPKKSFPSLLFATQHPVSSDSSSFHTRESGTMGQPRRANMLSSPLALKFANHHGDPERALALLGSHPQLQSQHTRDLLEQDTVRLLSPQFPDGRSRGHAMRLVSATALLEMCAAFAPHMPTDLEARHSLVRSFAAHRPYVVAKFRAPRAGIDARGPAVAEVVARAETSSSARDGRRDKKEARRASRDINQKGTNEYRMRGVHLEDLSQVLAELEVQEGETGMDQCGKLGGPHDLEESVMAVAHGIQRLWVEETWW</sequence>
<evidence type="ECO:0000313" key="2">
    <source>
        <dbReference type="Proteomes" id="UP001148737"/>
    </source>
</evidence>